<dbReference type="Gene3D" id="2.30.110.10">
    <property type="entry name" value="Electron Transport, Fmn-binding Protein, Chain A"/>
    <property type="match status" value="1"/>
</dbReference>
<dbReference type="InterPro" id="IPR012349">
    <property type="entry name" value="Split_barrel_FMN-bd"/>
</dbReference>
<dbReference type="PANTHER" id="PTHR40660">
    <property type="entry name" value="5'-PHOSPHATE OXIDASE PUTATIVE DOMAIN-CONTAINING PROTEIN-RELATED"/>
    <property type="match status" value="1"/>
</dbReference>
<dbReference type="PANTHER" id="PTHR40660:SF1">
    <property type="entry name" value="5'-PHOSPHATE OXIDASE PUTATIVE DOMAIN-CONTAINING PROTEIN-RELATED"/>
    <property type="match status" value="1"/>
</dbReference>
<dbReference type="AlphaFoldDB" id="A0A6I5ZU28"/>
<proteinExistence type="predicted"/>
<reference evidence="2 3" key="1">
    <citation type="submission" date="2019-11" db="EMBL/GenBank/DDBJ databases">
        <title>Genome sequence of Moorella glycerini DSM11254.</title>
        <authorList>
            <person name="Poehlein A."/>
            <person name="Boeer T."/>
            <person name="Daniel R."/>
        </authorList>
    </citation>
    <scope>NUCLEOTIDE SEQUENCE [LARGE SCALE GENOMIC DNA]</scope>
    <source>
        <strain evidence="2 3">DSM 11254</strain>
    </source>
</reference>
<dbReference type="Pfam" id="PF01243">
    <property type="entry name" value="PNPOx_N"/>
    <property type="match status" value="1"/>
</dbReference>
<dbReference type="SUPFAM" id="SSF50475">
    <property type="entry name" value="FMN-binding split barrel"/>
    <property type="match status" value="1"/>
</dbReference>
<name>A0A6I5ZU28_9FIRM</name>
<dbReference type="Proteomes" id="UP000425916">
    <property type="component" value="Chromosome"/>
</dbReference>
<gene>
    <name evidence="2" type="ORF">MGLY_25800</name>
</gene>
<dbReference type="InterPro" id="IPR011576">
    <property type="entry name" value="Pyridox_Oxase_N"/>
</dbReference>
<organism evidence="2 3">
    <name type="scientific">Neomoorella glycerini</name>
    <dbReference type="NCBI Taxonomy" id="55779"/>
    <lineage>
        <taxon>Bacteria</taxon>
        <taxon>Bacillati</taxon>
        <taxon>Bacillota</taxon>
        <taxon>Clostridia</taxon>
        <taxon>Neomoorellales</taxon>
        <taxon>Neomoorellaceae</taxon>
        <taxon>Neomoorella</taxon>
    </lineage>
</organism>
<protein>
    <submittedName>
        <fullName evidence="2">Pyridoxamine 5'-phosphate oxidase</fullName>
    </submittedName>
</protein>
<evidence type="ECO:0000313" key="2">
    <source>
        <dbReference type="EMBL" id="QGP93179.1"/>
    </source>
</evidence>
<evidence type="ECO:0000259" key="1">
    <source>
        <dbReference type="Pfam" id="PF01243"/>
    </source>
</evidence>
<dbReference type="EMBL" id="CP046244">
    <property type="protein sequence ID" value="QGP93179.1"/>
    <property type="molecule type" value="Genomic_DNA"/>
</dbReference>
<keyword evidence="3" id="KW-1185">Reference proteome</keyword>
<dbReference type="RefSeq" id="WP_156274436.1">
    <property type="nucleotide sequence ID" value="NZ_CP046244.1"/>
</dbReference>
<accession>A0A6I5ZU28</accession>
<evidence type="ECO:0000313" key="3">
    <source>
        <dbReference type="Proteomes" id="UP000425916"/>
    </source>
</evidence>
<dbReference type="OrthoDB" id="6196741at2"/>
<feature type="domain" description="Pyridoxamine 5'-phosphate oxidase N-terminal" evidence="1">
    <location>
        <begin position="4"/>
        <end position="120"/>
    </location>
</feature>
<sequence length="123" mass="13511">MATLTPAMQKFIGENLCLIATVNKDCHPNVAPKGTFRVLDEKNLAYAEIYGQLTYQNLLANPYVCVVAVNRQERAMVRCSGLAEIVTAGQLYDEMAAQVEKKGLPRPQAVVKIALTEVRSSKV</sequence>